<name>A0A5C7AGD6_9FLAO</name>
<keyword evidence="2" id="KW-1185">Reference proteome</keyword>
<reference evidence="1 2" key="1">
    <citation type="submission" date="2019-08" db="EMBL/GenBank/DDBJ databases">
        <title>Genome sequence of Gelidibacter salicanalis IC162T.</title>
        <authorList>
            <person name="Bowman J.P."/>
        </authorList>
    </citation>
    <scope>NUCLEOTIDE SEQUENCE [LARGE SCALE GENOMIC DNA]</scope>
    <source>
        <strain evidence="1 2">IC162</strain>
    </source>
</reference>
<sequence>MDKMVAPLWGFFEFIKNKFSPPLAIDQYFYLIEAIHKIPLVNTSKSSGEKKHLLEGRSSLLNFTKIFWLNNPQYELEYDRYFNLFFDKEVLFEKVLPNEKENTPEVLHNQDATQVSNSPDKDLINEKKPENILEDTRKEEGMIDFELVLRDIKKENADDDVEFTRPNHKFMLADKAIMPFEVRNFAQRLRRKVETTEQVISDRLDIPEMVIEYIQKGFIIDLTYEFDDASYSNVVLLADRNGSMLAYEFIEDNFKESLRQIPHCHVEHYVFNNLPEYIDGKYQFKTAGSFKNELSKNPQWNSKTWFFVLSDAGGHSGIVNKDRMTATVRLWKYLKSFSDFVHWINPIPFEYLNDCTAKRLQMMIPMSHPDDISLHKIIHEAKPTI</sequence>
<evidence type="ECO:0000313" key="1">
    <source>
        <dbReference type="EMBL" id="TXE07836.1"/>
    </source>
</evidence>
<evidence type="ECO:0008006" key="3">
    <source>
        <dbReference type="Google" id="ProtNLM"/>
    </source>
</evidence>
<dbReference type="RefSeq" id="WP_146893233.1">
    <property type="nucleotide sequence ID" value="NZ_VORX01000004.1"/>
</dbReference>
<dbReference type="EMBL" id="VORX01000004">
    <property type="protein sequence ID" value="TXE07836.1"/>
    <property type="molecule type" value="Genomic_DNA"/>
</dbReference>
<accession>A0A5C7AGD6</accession>
<organism evidence="1 2">
    <name type="scientific">Gelidibacter salicanalis</name>
    <dbReference type="NCBI Taxonomy" id="291193"/>
    <lineage>
        <taxon>Bacteria</taxon>
        <taxon>Pseudomonadati</taxon>
        <taxon>Bacteroidota</taxon>
        <taxon>Flavobacteriia</taxon>
        <taxon>Flavobacteriales</taxon>
        <taxon>Flavobacteriaceae</taxon>
        <taxon>Gelidibacter</taxon>
    </lineage>
</organism>
<evidence type="ECO:0000313" key="2">
    <source>
        <dbReference type="Proteomes" id="UP000321734"/>
    </source>
</evidence>
<gene>
    <name evidence="1" type="ORF">ES711_10415</name>
</gene>
<proteinExistence type="predicted"/>
<dbReference type="Proteomes" id="UP000321734">
    <property type="component" value="Unassembled WGS sequence"/>
</dbReference>
<dbReference type="AlphaFoldDB" id="A0A5C7AGD6"/>
<comment type="caution">
    <text evidence="1">The sequence shown here is derived from an EMBL/GenBank/DDBJ whole genome shotgun (WGS) entry which is preliminary data.</text>
</comment>
<dbReference type="OrthoDB" id="9764216at2"/>
<protein>
    <recommendedName>
        <fullName evidence="3">VWA domain-containing protein</fullName>
    </recommendedName>
</protein>